<keyword evidence="3" id="KW-0560">Oxidoreductase</keyword>
<dbReference type="PANTHER" id="PTHR22893:SF91">
    <property type="entry name" value="NADPH DEHYDROGENASE 2-RELATED"/>
    <property type="match status" value="1"/>
</dbReference>
<evidence type="ECO:0000256" key="3">
    <source>
        <dbReference type="ARBA" id="ARBA00023002"/>
    </source>
</evidence>
<dbReference type="SUPFAM" id="SSF51395">
    <property type="entry name" value="FMN-linked oxidoreductases"/>
    <property type="match status" value="1"/>
</dbReference>
<evidence type="ECO:0000256" key="1">
    <source>
        <dbReference type="ARBA" id="ARBA00001917"/>
    </source>
</evidence>
<dbReference type="GO" id="GO:0010181">
    <property type="term" value="F:FMN binding"/>
    <property type="evidence" value="ECO:0007669"/>
    <property type="project" value="InterPro"/>
</dbReference>
<proteinExistence type="inferred from homology"/>
<protein>
    <submittedName>
        <fullName evidence="5">N-ethylmaleimide reductase</fullName>
    </submittedName>
</protein>
<dbReference type="CDD" id="cd02933">
    <property type="entry name" value="OYE_like_FMN"/>
    <property type="match status" value="1"/>
</dbReference>
<comment type="cofactor">
    <cofactor evidence="1">
        <name>FMN</name>
        <dbReference type="ChEBI" id="CHEBI:58210"/>
    </cofactor>
</comment>
<dbReference type="GO" id="GO:0005829">
    <property type="term" value="C:cytosol"/>
    <property type="evidence" value="ECO:0007669"/>
    <property type="project" value="UniProtKB-ARBA"/>
</dbReference>
<comment type="caution">
    <text evidence="5">The sequence shown here is derived from an EMBL/GenBank/DDBJ whole genome shotgun (WGS) entry which is preliminary data.</text>
</comment>
<reference evidence="5" key="1">
    <citation type="submission" date="2014-04" db="EMBL/GenBank/DDBJ databases">
        <title>In planta biocontrol of soil-borne Fusarium wilt of banana through a plant endophytic bacterium, Burkholderia cenocepacia 869T2.</title>
        <authorList>
            <person name="Ho Y.-N."/>
            <person name="Chiang H.-M."/>
            <person name="Chao C.-P."/>
            <person name="Su C.-C."/>
            <person name="Hsu H.-F."/>
            <person name="Guo C.-T."/>
            <person name="Hsieh J.-L."/>
            <person name="Huang C.-C."/>
        </authorList>
    </citation>
    <scope>NUCLEOTIDE SEQUENCE [LARGE SCALE GENOMIC DNA]</scope>
    <source>
        <strain evidence="5">869T2</strain>
    </source>
</reference>
<evidence type="ECO:0000259" key="4">
    <source>
        <dbReference type="Pfam" id="PF00724"/>
    </source>
</evidence>
<gene>
    <name evidence="5" type="ORF">DT99_12270</name>
</gene>
<comment type="similarity">
    <text evidence="2">Belongs to the NADH:flavin oxidoreductase/NADH oxidase family.</text>
</comment>
<dbReference type="AlphaFoldDB" id="A0A071MFP0"/>
<feature type="domain" description="NADH:flavin oxidoreductase/NADH oxidase N-terminal" evidence="4">
    <location>
        <begin position="4"/>
        <end position="334"/>
    </location>
</feature>
<organism evidence="5">
    <name type="scientific">Burkholderia cenocepacia</name>
    <dbReference type="NCBI Taxonomy" id="95486"/>
    <lineage>
        <taxon>Bacteria</taxon>
        <taxon>Pseudomonadati</taxon>
        <taxon>Pseudomonadota</taxon>
        <taxon>Betaproteobacteria</taxon>
        <taxon>Burkholderiales</taxon>
        <taxon>Burkholderiaceae</taxon>
        <taxon>Burkholderia</taxon>
        <taxon>Burkholderia cepacia complex</taxon>
    </lineage>
</organism>
<dbReference type="FunFam" id="3.20.20.70:FF:000059">
    <property type="entry name" value="N-ethylmaleimide reductase, FMN-linked"/>
    <property type="match status" value="1"/>
</dbReference>
<dbReference type="Pfam" id="PF00724">
    <property type="entry name" value="Oxidored_FMN"/>
    <property type="match status" value="1"/>
</dbReference>
<dbReference type="GO" id="GO:0016628">
    <property type="term" value="F:oxidoreductase activity, acting on the CH-CH group of donors, NAD or NADP as acceptor"/>
    <property type="evidence" value="ECO:0007669"/>
    <property type="project" value="UniProtKB-ARBA"/>
</dbReference>
<sequence length="360" mass="38542">MPTLFDPVRLGAIEAPSRILMAPMTRARGTREHVPTAIMADYYSQRASAGLIISEAIGISRQGLGWPYATGLWTATQIAGWREVTDAVHKAGGRIIAQLWHMGRVVHPSFLDGAPPVSASESTAPGHAHTYSGKQPYTQARALETDEIPAIIEQFAAAARHALKAGFDGVQLHASNGYLIDQFLRDSSNFRSDAYGGSISNRLRFLIEATRAVADVVGSGRTSVRLSPNGETQGVRDSDPLPLFIAAAEALSAIGIGFLELREPPLNGSFGVGYLDPLAAKIRPAFKGPLVLNSDFDATRAQAELGAGVGDAVTFGRPFISNPDFPRRLAEAIPLAPDDPTTWFTQDAEGYIDYPFAEST</sequence>
<dbReference type="InterPro" id="IPR045247">
    <property type="entry name" value="Oye-like"/>
</dbReference>
<evidence type="ECO:0000256" key="2">
    <source>
        <dbReference type="ARBA" id="ARBA00005979"/>
    </source>
</evidence>
<evidence type="ECO:0000313" key="5">
    <source>
        <dbReference type="EMBL" id="KEA59485.1"/>
    </source>
</evidence>
<accession>A0A071MFP0</accession>
<dbReference type="PANTHER" id="PTHR22893">
    <property type="entry name" value="NADH OXIDOREDUCTASE-RELATED"/>
    <property type="match status" value="1"/>
</dbReference>
<dbReference type="Gene3D" id="3.20.20.70">
    <property type="entry name" value="Aldolase class I"/>
    <property type="match status" value="1"/>
</dbReference>
<dbReference type="EMBL" id="JJOA01000010">
    <property type="protein sequence ID" value="KEA59485.1"/>
    <property type="molecule type" value="Genomic_DNA"/>
</dbReference>
<dbReference type="InterPro" id="IPR013785">
    <property type="entry name" value="Aldolase_TIM"/>
</dbReference>
<name>A0A071MFP0_9BURK</name>
<dbReference type="InterPro" id="IPR001155">
    <property type="entry name" value="OxRdtase_FMN_N"/>
</dbReference>
<dbReference type="OrthoDB" id="8985337at2"/>